<dbReference type="Proteomes" id="UP000694920">
    <property type="component" value="Unplaced"/>
</dbReference>
<proteinExistence type="predicted"/>
<evidence type="ECO:0000313" key="1">
    <source>
        <dbReference type="Proteomes" id="UP000694920"/>
    </source>
</evidence>
<dbReference type="GeneID" id="107266821"/>
<dbReference type="GO" id="GO:0031344">
    <property type="term" value="P:regulation of cell projection organization"/>
    <property type="evidence" value="ECO:0007669"/>
    <property type="project" value="TreeGrafter"/>
</dbReference>
<keyword evidence="1" id="KW-1185">Reference proteome</keyword>
<dbReference type="PANTHER" id="PTHR31508:SF2">
    <property type="entry name" value="PROTEIN PITCHFORK"/>
    <property type="match status" value="1"/>
</dbReference>
<dbReference type="GO" id="GO:0008092">
    <property type="term" value="F:cytoskeletal protein binding"/>
    <property type="evidence" value="ECO:0007669"/>
    <property type="project" value="TreeGrafter"/>
</dbReference>
<dbReference type="PANTHER" id="PTHR31508">
    <property type="entry name" value="PROTEIN PITCHFORK"/>
    <property type="match status" value="1"/>
</dbReference>
<gene>
    <name evidence="2" type="primary">LOC107266821</name>
</gene>
<dbReference type="RefSeq" id="XP_024939754.1">
    <property type="nucleotide sequence ID" value="XM_025083986.1"/>
</dbReference>
<dbReference type="InterPro" id="IPR033602">
    <property type="entry name" value="CIMAP3"/>
</dbReference>
<protein>
    <submittedName>
        <fullName evidence="2">Uncharacterized protein LOC107266821 isoform X1</fullName>
    </submittedName>
</protein>
<sequence>MGHPYIACARTAKLFRITVVHGARRITLISRFEYVVRKQDQQKICFGSGCPRDTSSRRGMTPFMRHYAKDEYENIAANKYNVSESYKTINTKPCSRSISKRGYSGIARFATTIQHTEDFPAPCDYDISSCSKVKELKYPFASTAKRKTFLTNKNPGPGMYINSGKRVITFDHSFGGKMKMRLGVELKCCKRNTDICYICGEKPFGDYWHCNNKTFLCRGCMVKERLEHTKFTQQELNSFYVRFESSCAFLFKVYINIIQSEIFCYKLQKLRDCSDIHSHEGTDAKVWLVHPKTVEKWTRNEAYLSAYLKD</sequence>
<organism evidence="1 2">
    <name type="scientific">Cephus cinctus</name>
    <name type="common">Wheat stem sawfly</name>
    <dbReference type="NCBI Taxonomy" id="211228"/>
    <lineage>
        <taxon>Eukaryota</taxon>
        <taxon>Metazoa</taxon>
        <taxon>Ecdysozoa</taxon>
        <taxon>Arthropoda</taxon>
        <taxon>Hexapoda</taxon>
        <taxon>Insecta</taxon>
        <taxon>Pterygota</taxon>
        <taxon>Neoptera</taxon>
        <taxon>Endopterygota</taxon>
        <taxon>Hymenoptera</taxon>
        <taxon>Cephoidea</taxon>
        <taxon>Cephidae</taxon>
        <taxon>Cephus</taxon>
    </lineage>
</organism>
<accession>A0AAJ7W099</accession>
<name>A0AAJ7W099_CEPCN</name>
<reference evidence="2" key="1">
    <citation type="submission" date="2025-08" db="UniProtKB">
        <authorList>
            <consortium name="RefSeq"/>
        </authorList>
    </citation>
    <scope>IDENTIFICATION</scope>
</reference>
<evidence type="ECO:0000313" key="2">
    <source>
        <dbReference type="RefSeq" id="XP_024939754.1"/>
    </source>
</evidence>
<dbReference type="AlphaFoldDB" id="A0AAJ7W099"/>